<evidence type="ECO:0000256" key="3">
    <source>
        <dbReference type="ARBA" id="ARBA00022771"/>
    </source>
</evidence>
<sequence length="502" mass="58566">MDLDYDGRLKNVFWADPRSRAAYQFFGDVVTFDTTYLTNRYDMPFAPFVGVSHHDQSILLGAWLIFSEDTETFVWLFQTWLHCMDGIALKAIITDQDRAMKNTISIVFPESRHRFCLWHILKKVPEKLGSHGSYKSGLKSALMKCVYDTQSVEEFEKCWDELITTYNLHENAWLQSLFAEREHWTNLKEFVDQFDNEQKKKIENENSTDFHSFNVTIPCISRSPIEKRFQDLYTNAKFREVQQQLTGIIDLDPVLLKRDGVVKTYLVEDEVCVEEFTKLVTYSVDFSEEDAAAKCSYGLFQMKGILCMHILTVFKCNGIKSLPDRYILDRWRKDIKMRYTLIHSSYDAGDQWADANRYSSLLNICYKMITHAAGSKEHTEDAIAMLYAMIDLYSVDNQEPPSITLTDSNVGCTTKDTPTAGSSKQVFSPHVVRGKGRPPYLRRASRMEKDMQKVKAKTKKAPVKRKTRWTRYTSYGYLQEFIWPFRDRYVYSRWHAGSDNLQ</sequence>
<dbReference type="KEGG" id="jre:118348658"/>
<dbReference type="GeneID" id="118348658"/>
<comment type="similarity">
    <text evidence="1 6">Belongs to the FHY3/FAR1 family.</text>
</comment>
<keyword evidence="8" id="KW-1185">Reference proteome</keyword>
<evidence type="ECO:0000313" key="9">
    <source>
        <dbReference type="RefSeq" id="XP_035546624.1"/>
    </source>
</evidence>
<keyword evidence="6" id="KW-0539">Nucleus</keyword>
<dbReference type="InterPro" id="IPR031052">
    <property type="entry name" value="FHY3/FAR1"/>
</dbReference>
<evidence type="ECO:0000256" key="4">
    <source>
        <dbReference type="ARBA" id="ARBA00022833"/>
    </source>
</evidence>
<dbReference type="OrthoDB" id="747268at2759"/>
<evidence type="ECO:0000256" key="5">
    <source>
        <dbReference type="PROSITE-ProRule" id="PRU00325"/>
    </source>
</evidence>
<dbReference type="SMART" id="SM00575">
    <property type="entry name" value="ZnF_PMZ"/>
    <property type="match status" value="1"/>
</dbReference>
<dbReference type="GO" id="GO:0005634">
    <property type="term" value="C:nucleus"/>
    <property type="evidence" value="ECO:0007669"/>
    <property type="project" value="UniProtKB-SubCell"/>
</dbReference>
<keyword evidence="2 6" id="KW-0479">Metal-binding</keyword>
<dbReference type="InParanoid" id="A0A6P9EGL8"/>
<proteinExistence type="inferred from homology"/>
<evidence type="ECO:0000259" key="7">
    <source>
        <dbReference type="PROSITE" id="PS50966"/>
    </source>
</evidence>
<comment type="function">
    <text evidence="6">Putative transcription activator involved in regulating light control of development.</text>
</comment>
<dbReference type="RefSeq" id="XP_035546624.1">
    <property type="nucleotide sequence ID" value="XM_035690731.1"/>
</dbReference>
<organism evidence="8 9">
    <name type="scientific">Juglans regia</name>
    <name type="common">English walnut</name>
    <dbReference type="NCBI Taxonomy" id="51240"/>
    <lineage>
        <taxon>Eukaryota</taxon>
        <taxon>Viridiplantae</taxon>
        <taxon>Streptophyta</taxon>
        <taxon>Embryophyta</taxon>
        <taxon>Tracheophyta</taxon>
        <taxon>Spermatophyta</taxon>
        <taxon>Magnoliopsida</taxon>
        <taxon>eudicotyledons</taxon>
        <taxon>Gunneridae</taxon>
        <taxon>Pentapetalae</taxon>
        <taxon>rosids</taxon>
        <taxon>fabids</taxon>
        <taxon>Fagales</taxon>
        <taxon>Juglandaceae</taxon>
        <taxon>Juglans</taxon>
    </lineage>
</organism>
<gene>
    <name evidence="9" type="primary">LOC118348658</name>
</gene>
<evidence type="ECO:0000256" key="6">
    <source>
        <dbReference type="RuleBase" id="RU367018"/>
    </source>
</evidence>
<keyword evidence="3 5" id="KW-0863">Zinc-finger</keyword>
<feature type="domain" description="SWIM-type" evidence="7">
    <location>
        <begin position="282"/>
        <end position="318"/>
    </location>
</feature>
<evidence type="ECO:0000256" key="1">
    <source>
        <dbReference type="ARBA" id="ARBA00005889"/>
    </source>
</evidence>
<dbReference type="Proteomes" id="UP000235220">
    <property type="component" value="Chromosome 6"/>
</dbReference>
<dbReference type="InterPro" id="IPR007527">
    <property type="entry name" value="Znf_SWIM"/>
</dbReference>
<dbReference type="Pfam" id="PF10551">
    <property type="entry name" value="MULE"/>
    <property type="match status" value="1"/>
</dbReference>
<dbReference type="AlphaFoldDB" id="A0A6P9EGL8"/>
<keyword evidence="4 6" id="KW-0862">Zinc</keyword>
<protein>
    <recommendedName>
        <fullName evidence="6">Protein FAR1-RELATED SEQUENCE</fullName>
    </recommendedName>
</protein>
<dbReference type="PANTHER" id="PTHR31669">
    <property type="entry name" value="PROTEIN FAR1-RELATED SEQUENCE 10-RELATED"/>
    <property type="match status" value="1"/>
</dbReference>
<accession>A0A6P9EGL8</accession>
<reference evidence="9" key="1">
    <citation type="submission" date="2025-08" db="UniProtKB">
        <authorList>
            <consortium name="RefSeq"/>
        </authorList>
    </citation>
    <scope>IDENTIFICATION</scope>
    <source>
        <tissue evidence="9">Leaves</tissue>
    </source>
</reference>
<dbReference type="PROSITE" id="PS50966">
    <property type="entry name" value="ZF_SWIM"/>
    <property type="match status" value="1"/>
</dbReference>
<dbReference type="InterPro" id="IPR018289">
    <property type="entry name" value="MULE_transposase_dom"/>
</dbReference>
<comment type="subcellular location">
    <subcellularLocation>
        <location evidence="6">Nucleus</location>
    </subcellularLocation>
</comment>
<dbReference type="InterPro" id="IPR006564">
    <property type="entry name" value="Znf_PMZ"/>
</dbReference>
<dbReference type="PANTHER" id="PTHR31669:SF283">
    <property type="entry name" value="PROTEIN FAR1-RELATED SEQUENCE"/>
    <property type="match status" value="1"/>
</dbReference>
<dbReference type="GO" id="GO:0006355">
    <property type="term" value="P:regulation of DNA-templated transcription"/>
    <property type="evidence" value="ECO:0007669"/>
    <property type="project" value="UniProtKB-UniRule"/>
</dbReference>
<name>A0A6P9EGL8_JUGRE</name>
<evidence type="ECO:0000313" key="8">
    <source>
        <dbReference type="Proteomes" id="UP000235220"/>
    </source>
</evidence>
<evidence type="ECO:0000256" key="2">
    <source>
        <dbReference type="ARBA" id="ARBA00022723"/>
    </source>
</evidence>
<dbReference type="GO" id="GO:0008270">
    <property type="term" value="F:zinc ion binding"/>
    <property type="evidence" value="ECO:0007669"/>
    <property type="project" value="UniProtKB-UniRule"/>
</dbReference>